<protein>
    <submittedName>
        <fullName evidence="1">Uncharacterized protein</fullName>
    </submittedName>
</protein>
<dbReference type="EMBL" id="JBHSOW010000080">
    <property type="protein sequence ID" value="MFC5651622.1"/>
    <property type="molecule type" value="Genomic_DNA"/>
</dbReference>
<dbReference type="Proteomes" id="UP001596047">
    <property type="component" value="Unassembled WGS sequence"/>
</dbReference>
<keyword evidence="2" id="KW-1185">Reference proteome</keyword>
<gene>
    <name evidence="1" type="ORF">ACFPYJ_21390</name>
</gene>
<evidence type="ECO:0000313" key="1">
    <source>
        <dbReference type="EMBL" id="MFC5651622.1"/>
    </source>
</evidence>
<comment type="caution">
    <text evidence="1">The sequence shown here is derived from an EMBL/GenBank/DDBJ whole genome shotgun (WGS) entry which is preliminary data.</text>
</comment>
<evidence type="ECO:0000313" key="2">
    <source>
        <dbReference type="Proteomes" id="UP001596047"/>
    </source>
</evidence>
<organism evidence="1 2">
    <name type="scientific">Paenibacillus solisilvae</name>
    <dbReference type="NCBI Taxonomy" id="2486751"/>
    <lineage>
        <taxon>Bacteria</taxon>
        <taxon>Bacillati</taxon>
        <taxon>Bacillota</taxon>
        <taxon>Bacilli</taxon>
        <taxon>Bacillales</taxon>
        <taxon>Paenibacillaceae</taxon>
        <taxon>Paenibacillus</taxon>
    </lineage>
</organism>
<proteinExistence type="predicted"/>
<accession>A0ABW0W0X2</accession>
<dbReference type="RefSeq" id="WP_379190257.1">
    <property type="nucleotide sequence ID" value="NZ_JBHSOW010000080.1"/>
</dbReference>
<reference evidence="2" key="1">
    <citation type="journal article" date="2019" name="Int. J. Syst. Evol. Microbiol.">
        <title>The Global Catalogue of Microorganisms (GCM) 10K type strain sequencing project: providing services to taxonomists for standard genome sequencing and annotation.</title>
        <authorList>
            <consortium name="The Broad Institute Genomics Platform"/>
            <consortium name="The Broad Institute Genome Sequencing Center for Infectious Disease"/>
            <person name="Wu L."/>
            <person name="Ma J."/>
        </authorList>
    </citation>
    <scope>NUCLEOTIDE SEQUENCE [LARGE SCALE GENOMIC DNA]</scope>
    <source>
        <strain evidence="2">CGMCC 1.3240</strain>
    </source>
</reference>
<name>A0ABW0W0X2_9BACL</name>
<sequence>MRLDRLPEHEEFQVLLASLDNQVLLSGAEIAPVDLVELMDDDELLVEIEGAVDPSGITELRHVRSRAEIWAAEEIANFFARKRALREREWHLWRPAHFNIKQNQSTAAAGRRAKAAVLESVRPSRNVQSPRGNSLSVLNRYVWRKAD</sequence>